<accession>A0ACC0BHW1</accession>
<sequence>MVHHLPYYLVELLLESSQRCRKADPEDWLFESCKTPSMDIFLLDLSDIPCIIERDYVDSPSCPYAVPSNIHYLAEVFTISSTKTFYCLPRQSSESPTPMYNAYRASQLAFKGEKVLEEVKEFTYSFLRDRQANNLLDDKWVAYALEVPWYANLPRIETRLYIEQYDGEDDTWIAKVLFKMYEINNIAYLELTKLDYKKCQELHKKEWMAMKKDFDGGWCMEHGLEKFGITERRNLHAYFIAMANIFEPERSIERLAWAKSRILVEVIRACFGKDRFSLKQKRKFVEDFLSKSGGLTQPDSNSKTSGEVVAILVKTLKELSNDAHTNHNTDIWFDLCNEWEAWLKTFLIEHNNACESEGELLIRAINLCGGVIITDKLPYDDELMQLLELCNIVCHQLREFCDINKEGISCNDNSCQLTTVEIESNMQKLIQLALMGTKNGVSGSTKGTCLAVAKCFYYTAYFPPTTIDNHISKVLFQRVI</sequence>
<gene>
    <name evidence="1" type="ORF">M9H77_12595</name>
</gene>
<comment type="caution">
    <text evidence="1">The sequence shown here is derived from an EMBL/GenBank/DDBJ whole genome shotgun (WGS) entry which is preliminary data.</text>
</comment>
<name>A0ACC0BHW1_CATRO</name>
<reference evidence="2" key="1">
    <citation type="journal article" date="2023" name="Nat. Plants">
        <title>Single-cell RNA sequencing provides a high-resolution roadmap for understanding the multicellular compartmentation of specialized metabolism.</title>
        <authorList>
            <person name="Sun S."/>
            <person name="Shen X."/>
            <person name="Li Y."/>
            <person name="Li Y."/>
            <person name="Wang S."/>
            <person name="Li R."/>
            <person name="Zhang H."/>
            <person name="Shen G."/>
            <person name="Guo B."/>
            <person name="Wei J."/>
            <person name="Xu J."/>
            <person name="St-Pierre B."/>
            <person name="Chen S."/>
            <person name="Sun C."/>
        </authorList>
    </citation>
    <scope>NUCLEOTIDE SEQUENCE [LARGE SCALE GENOMIC DNA]</scope>
</reference>
<dbReference type="EMBL" id="CM044703">
    <property type="protein sequence ID" value="KAI5672231.1"/>
    <property type="molecule type" value="Genomic_DNA"/>
</dbReference>
<organism evidence="1 2">
    <name type="scientific">Catharanthus roseus</name>
    <name type="common">Madagascar periwinkle</name>
    <name type="synonym">Vinca rosea</name>
    <dbReference type="NCBI Taxonomy" id="4058"/>
    <lineage>
        <taxon>Eukaryota</taxon>
        <taxon>Viridiplantae</taxon>
        <taxon>Streptophyta</taxon>
        <taxon>Embryophyta</taxon>
        <taxon>Tracheophyta</taxon>
        <taxon>Spermatophyta</taxon>
        <taxon>Magnoliopsida</taxon>
        <taxon>eudicotyledons</taxon>
        <taxon>Gunneridae</taxon>
        <taxon>Pentapetalae</taxon>
        <taxon>asterids</taxon>
        <taxon>lamiids</taxon>
        <taxon>Gentianales</taxon>
        <taxon>Apocynaceae</taxon>
        <taxon>Rauvolfioideae</taxon>
        <taxon>Vinceae</taxon>
        <taxon>Catharanthinae</taxon>
        <taxon>Catharanthus</taxon>
    </lineage>
</organism>
<proteinExistence type="predicted"/>
<protein>
    <submittedName>
        <fullName evidence="1">Uncharacterized protein</fullName>
    </submittedName>
</protein>
<evidence type="ECO:0000313" key="2">
    <source>
        <dbReference type="Proteomes" id="UP001060085"/>
    </source>
</evidence>
<evidence type="ECO:0000313" key="1">
    <source>
        <dbReference type="EMBL" id="KAI5672231.1"/>
    </source>
</evidence>
<dbReference type="Proteomes" id="UP001060085">
    <property type="component" value="Linkage Group LG03"/>
</dbReference>
<keyword evidence="2" id="KW-1185">Reference proteome</keyword>